<comment type="caution">
    <text evidence="2">The sequence shown here is derived from an EMBL/GenBank/DDBJ whole genome shotgun (WGS) entry which is preliminary data.</text>
</comment>
<feature type="chain" id="PRO_5038994643" evidence="1">
    <location>
        <begin position="23"/>
        <end position="700"/>
    </location>
</feature>
<accession>A0A9D1E3S5</accession>
<sequence length="700" mass="78949">MKSKRILTLTACVLLILCLVCTGCTPEEPTIPDDGGSGGGGGGEVTPVFEANNFSDDVYALANRRGDEGVFEDYYRENVPFNQLVDRQIGVIATEIVERLNDVYGSDNYKYSFDSEVPDYTTWQVGEARGAKYAVHLLGDVFFVFVLDEQGNYIEDEQGFPLESDGKTYEAVYFASEQDNNMEEYIGNPSCQALACYLLNGEYSDTYLDNQSGLEVNEQKLSVLAGSIYGDNVYVQQENEIVLQQGQLDVAWRWASYFADGTAVDRLKYNIAKIIADNESINQVTDCYDSNYDSLLSEIPYLANYLDCFYEEIRYFVENFVIGTDAIETDKATISTLQNVLAKSKDYRETFEYALLDNFFYAAITSLTDPHNLDYNLLTLYYECDIYCNYTYANLNKTTITFDDEFMYFLSTLQVKAYAYELTNNKTYKPYFDLYYGIDESGYIDEAGTVKSFNQIEFPYTWSDMIACRNVKNYEAVLDGVLDAVKNQTFAENTHAGQYSDSLAGESVYFTYYRVSQDYAITKMSAMSTGDNANITFNNNGNYNQFIIPATGNVGDLSHYDLQISVGNCQEDISLEIKVQTVDDNYNTVVAVLDSSDLQGNATTANGKFVVDKNTTWQGTFHLPQTTAIVYNEQYAYSDGTVSENNQIVTYADGQILFRQGDVKDCLIVYVTAYDQFGREINIDATYGISIKLTNTFQIN</sequence>
<organism evidence="2 3">
    <name type="scientific">Candidatus Fimimonas gallinarum</name>
    <dbReference type="NCBI Taxonomy" id="2840821"/>
    <lineage>
        <taxon>Bacteria</taxon>
        <taxon>Pseudomonadati</taxon>
        <taxon>Myxococcota</taxon>
        <taxon>Myxococcia</taxon>
        <taxon>Myxococcales</taxon>
        <taxon>Cystobacterineae</taxon>
        <taxon>Myxococcaceae</taxon>
        <taxon>Myxococcaceae incertae sedis</taxon>
        <taxon>Candidatus Fimimonas</taxon>
    </lineage>
</organism>
<proteinExistence type="predicted"/>
<protein>
    <submittedName>
        <fullName evidence="2">Uncharacterized protein</fullName>
    </submittedName>
</protein>
<dbReference type="Proteomes" id="UP000824200">
    <property type="component" value="Unassembled WGS sequence"/>
</dbReference>
<feature type="signal peptide" evidence="1">
    <location>
        <begin position="1"/>
        <end position="22"/>
    </location>
</feature>
<name>A0A9D1E3S5_9BACT</name>
<dbReference type="EMBL" id="DVHL01000029">
    <property type="protein sequence ID" value="HIR65952.1"/>
    <property type="molecule type" value="Genomic_DNA"/>
</dbReference>
<dbReference type="AlphaFoldDB" id="A0A9D1E3S5"/>
<reference evidence="2" key="2">
    <citation type="journal article" date="2021" name="PeerJ">
        <title>Extensive microbial diversity within the chicken gut microbiome revealed by metagenomics and culture.</title>
        <authorList>
            <person name="Gilroy R."/>
            <person name="Ravi A."/>
            <person name="Getino M."/>
            <person name="Pursley I."/>
            <person name="Horton D.L."/>
            <person name="Alikhan N.F."/>
            <person name="Baker D."/>
            <person name="Gharbi K."/>
            <person name="Hall N."/>
            <person name="Watson M."/>
            <person name="Adriaenssens E.M."/>
            <person name="Foster-Nyarko E."/>
            <person name="Jarju S."/>
            <person name="Secka A."/>
            <person name="Antonio M."/>
            <person name="Oren A."/>
            <person name="Chaudhuri R.R."/>
            <person name="La Ragione R."/>
            <person name="Hildebrand F."/>
            <person name="Pallen M.J."/>
        </authorList>
    </citation>
    <scope>NUCLEOTIDE SEQUENCE</scope>
    <source>
        <strain evidence="2">CHK121-14286</strain>
    </source>
</reference>
<reference evidence="2" key="1">
    <citation type="submission" date="2020-10" db="EMBL/GenBank/DDBJ databases">
        <authorList>
            <person name="Gilroy R."/>
        </authorList>
    </citation>
    <scope>NUCLEOTIDE SEQUENCE</scope>
    <source>
        <strain evidence="2">CHK121-14286</strain>
    </source>
</reference>
<keyword evidence="1" id="KW-0732">Signal</keyword>
<evidence type="ECO:0000313" key="3">
    <source>
        <dbReference type="Proteomes" id="UP000824200"/>
    </source>
</evidence>
<gene>
    <name evidence="2" type="ORF">IAC95_03600</name>
</gene>
<evidence type="ECO:0000313" key="2">
    <source>
        <dbReference type="EMBL" id="HIR65952.1"/>
    </source>
</evidence>
<evidence type="ECO:0000256" key="1">
    <source>
        <dbReference type="SAM" id="SignalP"/>
    </source>
</evidence>